<keyword evidence="3 10" id="KW-0240">DNA-directed RNA polymerase</keyword>
<comment type="similarity">
    <text evidence="1 10">Belongs to the sigma-54 factor family.</text>
</comment>
<evidence type="ECO:0000256" key="9">
    <source>
        <dbReference type="ARBA" id="ARBA00023163"/>
    </source>
</evidence>
<evidence type="ECO:0000256" key="5">
    <source>
        <dbReference type="ARBA" id="ARBA00022695"/>
    </source>
</evidence>
<protein>
    <recommendedName>
        <fullName evidence="2 10">RNA polymerase sigma-54 factor</fullName>
    </recommendedName>
</protein>
<evidence type="ECO:0000313" key="14">
    <source>
        <dbReference type="EMBL" id="NMM41921.1"/>
    </source>
</evidence>
<proteinExistence type="inferred from homology"/>
<dbReference type="GO" id="GO:0006352">
    <property type="term" value="P:DNA-templated transcription initiation"/>
    <property type="evidence" value="ECO:0007669"/>
    <property type="project" value="InterPro"/>
</dbReference>
<dbReference type="FunFam" id="1.10.10.60:FF:000045">
    <property type="entry name" value="RNA polymerase sigma-54 factor"/>
    <property type="match status" value="1"/>
</dbReference>
<dbReference type="PRINTS" id="PR00045">
    <property type="entry name" value="SIGMA54FCT"/>
</dbReference>
<keyword evidence="9 10" id="KW-0804">Transcription</keyword>
<dbReference type="PROSITE" id="PS00717">
    <property type="entry name" value="SIGMA54_1"/>
    <property type="match status" value="1"/>
</dbReference>
<dbReference type="GO" id="GO:0001216">
    <property type="term" value="F:DNA-binding transcription activator activity"/>
    <property type="evidence" value="ECO:0007669"/>
    <property type="project" value="InterPro"/>
</dbReference>
<evidence type="ECO:0000256" key="2">
    <source>
        <dbReference type="ARBA" id="ARBA00019942"/>
    </source>
</evidence>
<evidence type="ECO:0000256" key="7">
    <source>
        <dbReference type="ARBA" id="ARBA00023082"/>
    </source>
</evidence>
<dbReference type="NCBIfam" id="NF009118">
    <property type="entry name" value="PRK12469.1"/>
    <property type="match status" value="1"/>
</dbReference>
<dbReference type="GO" id="GO:0016987">
    <property type="term" value="F:sigma factor activity"/>
    <property type="evidence" value="ECO:0007669"/>
    <property type="project" value="UniProtKB-KW"/>
</dbReference>
<gene>
    <name evidence="14" type="ORF">HHO47_14115</name>
</gene>
<dbReference type="InterPro" id="IPR007634">
    <property type="entry name" value="RNA_pol_sigma_54_DNA-bd"/>
</dbReference>
<evidence type="ECO:0000259" key="13">
    <source>
        <dbReference type="Pfam" id="PF04963"/>
    </source>
</evidence>
<sequence>MRQSLQLRMGQQLTMTPQLQQAIRLLQLSTLDLQQEIQEALDSNPLLELEEHEYSEDAAGKNEQKKDNDDLTVSASADEKPSEYEQESSEALSKETLSDEMAMDVTWDEYMSAAPNTSSGPMPEDESIYQGASTETLHEYLMWQLQLTPFSPTDEAIAIAIVEAIDDSGILTLSCEDIVESLNQGNNEEKIELDEVQAVLKRIQLFDPVGIAARSLQECLCIQLNQFDPATPWISETKVILTDHIDLLASRDYRTLMKKTKLKEDELKEVMTLIHSLNPKPADTIVREESEYVIPDVSVKKIKGRWMVELNPDSMPKIRVNSQYAAMSRSVKSSTDSQFIRSHLQEAKWFIKSLESRNETLLKVTNCIVKQQQGFFEHGPEAMRPMVLNDVAEMVEMHESTISRVTTQKYMHTPRGIFELKYFFSSHVSTENGGECSSTAIRALIRKLISAENSAKPLSDSKIADILAEQGIKVARRTIAKYRESLAIPPSNQRKSLI</sequence>
<feature type="domain" description="RNA polymerase sigma factor 54 DNA-binding" evidence="12">
    <location>
        <begin position="338"/>
        <end position="495"/>
    </location>
</feature>
<keyword evidence="6 10" id="KW-0805">Transcription regulation</keyword>
<evidence type="ECO:0000256" key="6">
    <source>
        <dbReference type="ARBA" id="ARBA00023015"/>
    </source>
</evidence>
<dbReference type="Gene3D" id="1.10.10.60">
    <property type="entry name" value="Homeodomain-like"/>
    <property type="match status" value="1"/>
</dbReference>
<feature type="region of interest" description="Disordered" evidence="11">
    <location>
        <begin position="54"/>
        <end position="99"/>
    </location>
</feature>
<comment type="function">
    <text evidence="10">Sigma factors are initiation factors that promote the attachment of RNA polymerase to specific initiation sites and are then released.</text>
</comment>
<dbReference type="InterPro" id="IPR000394">
    <property type="entry name" value="RNA_pol_sigma_54"/>
</dbReference>
<feature type="domain" description="RNA polymerase sigma factor 54 core-binding" evidence="13">
    <location>
        <begin position="132"/>
        <end position="324"/>
    </location>
</feature>
<dbReference type="Pfam" id="PF00309">
    <property type="entry name" value="Sigma54_AID"/>
    <property type="match status" value="1"/>
</dbReference>
<organism evidence="14 15">
    <name type="scientific">Pseudoalteromonas arctica</name>
    <dbReference type="NCBI Taxonomy" id="394751"/>
    <lineage>
        <taxon>Bacteria</taxon>
        <taxon>Pseudomonadati</taxon>
        <taxon>Pseudomonadota</taxon>
        <taxon>Gammaproteobacteria</taxon>
        <taxon>Alteromonadales</taxon>
        <taxon>Pseudoalteromonadaceae</taxon>
        <taxon>Pseudoalteromonas</taxon>
    </lineage>
</organism>
<keyword evidence="4 10" id="KW-0808">Transferase</keyword>
<evidence type="ECO:0000256" key="8">
    <source>
        <dbReference type="ARBA" id="ARBA00023125"/>
    </source>
</evidence>
<keyword evidence="7 10" id="KW-0731">Sigma factor</keyword>
<evidence type="ECO:0000256" key="1">
    <source>
        <dbReference type="ARBA" id="ARBA00008798"/>
    </source>
</evidence>
<dbReference type="AlphaFoldDB" id="A0A7Y0DUN9"/>
<dbReference type="GO" id="GO:0016779">
    <property type="term" value="F:nucleotidyltransferase activity"/>
    <property type="evidence" value="ECO:0007669"/>
    <property type="project" value="UniProtKB-KW"/>
</dbReference>
<keyword evidence="5 10" id="KW-0548">Nucleotidyltransferase</keyword>
<dbReference type="PROSITE" id="PS00718">
    <property type="entry name" value="SIGMA54_2"/>
    <property type="match status" value="1"/>
</dbReference>
<dbReference type="InterPro" id="IPR038709">
    <property type="entry name" value="RpoN_core-bd_sf"/>
</dbReference>
<dbReference type="RefSeq" id="WP_169020872.1">
    <property type="nucleotide sequence ID" value="NZ_JABBMT010000025.1"/>
</dbReference>
<name>A0A7Y0DUN9_9GAMM</name>
<dbReference type="PANTHER" id="PTHR32248:SF4">
    <property type="entry name" value="RNA POLYMERASE SIGMA-54 FACTOR"/>
    <property type="match status" value="1"/>
</dbReference>
<evidence type="ECO:0000256" key="10">
    <source>
        <dbReference type="PIRNR" id="PIRNR000774"/>
    </source>
</evidence>
<dbReference type="PROSITE" id="PS50044">
    <property type="entry name" value="SIGMA54_3"/>
    <property type="match status" value="1"/>
</dbReference>
<keyword evidence="15" id="KW-1185">Reference proteome</keyword>
<dbReference type="GO" id="GO:0003677">
    <property type="term" value="F:DNA binding"/>
    <property type="evidence" value="ECO:0007669"/>
    <property type="project" value="UniProtKB-KW"/>
</dbReference>
<dbReference type="Gene3D" id="1.10.10.1330">
    <property type="entry name" value="RNA polymerase sigma-54 factor, core-binding domain"/>
    <property type="match status" value="1"/>
</dbReference>
<evidence type="ECO:0000256" key="11">
    <source>
        <dbReference type="SAM" id="MobiDB-lite"/>
    </source>
</evidence>
<evidence type="ECO:0000259" key="12">
    <source>
        <dbReference type="Pfam" id="PF04552"/>
    </source>
</evidence>
<feature type="compositionally biased region" description="Basic and acidic residues" evidence="11">
    <location>
        <begin position="58"/>
        <end position="69"/>
    </location>
</feature>
<reference evidence="14" key="1">
    <citation type="submission" date="2020-04" db="EMBL/GenBank/DDBJ databases">
        <title>Genome Sequencing for Pseudoaltermonas arctica.</title>
        <authorList>
            <person name="Elkins N.S."/>
        </authorList>
    </citation>
    <scope>NUCLEOTIDE SEQUENCE [LARGE SCALE GENOMIC DNA]</scope>
    <source>
        <strain evidence="14">NEC-BIFX-2020_0012</strain>
    </source>
</reference>
<dbReference type="GO" id="GO:0000428">
    <property type="term" value="C:DNA-directed RNA polymerase complex"/>
    <property type="evidence" value="ECO:0007669"/>
    <property type="project" value="UniProtKB-KW"/>
</dbReference>
<evidence type="ECO:0000313" key="15">
    <source>
        <dbReference type="Proteomes" id="UP000570493"/>
    </source>
</evidence>
<dbReference type="NCBIfam" id="NF004595">
    <property type="entry name" value="PRK05932.1-2"/>
    <property type="match status" value="1"/>
</dbReference>
<keyword evidence="8 10" id="KW-0238">DNA-binding</keyword>
<evidence type="ECO:0000256" key="4">
    <source>
        <dbReference type="ARBA" id="ARBA00022679"/>
    </source>
</evidence>
<dbReference type="Pfam" id="PF04552">
    <property type="entry name" value="Sigma54_DBD"/>
    <property type="match status" value="1"/>
</dbReference>
<accession>A0A7Y0DUN9</accession>
<dbReference type="PANTHER" id="PTHR32248">
    <property type="entry name" value="RNA POLYMERASE SIGMA-54 FACTOR"/>
    <property type="match status" value="1"/>
</dbReference>
<dbReference type="PIRSF" id="PIRSF000774">
    <property type="entry name" value="RpoN"/>
    <property type="match status" value="1"/>
</dbReference>
<dbReference type="NCBIfam" id="TIGR02395">
    <property type="entry name" value="rpoN_sigma"/>
    <property type="match status" value="1"/>
</dbReference>
<evidence type="ECO:0000256" key="3">
    <source>
        <dbReference type="ARBA" id="ARBA00022478"/>
    </source>
</evidence>
<dbReference type="InterPro" id="IPR007046">
    <property type="entry name" value="RNA_pol_sigma_54_core-bd"/>
</dbReference>
<dbReference type="EMBL" id="JABBMT010000025">
    <property type="protein sequence ID" value="NMM41921.1"/>
    <property type="molecule type" value="Genomic_DNA"/>
</dbReference>
<comment type="caution">
    <text evidence="14">The sequence shown here is derived from an EMBL/GenBank/DDBJ whole genome shotgun (WGS) entry which is preliminary data.</text>
</comment>
<dbReference type="Pfam" id="PF04963">
    <property type="entry name" value="Sigma54_CBD"/>
    <property type="match status" value="1"/>
</dbReference>
<dbReference type="Proteomes" id="UP000570493">
    <property type="component" value="Unassembled WGS sequence"/>
</dbReference>